<evidence type="ECO:0000256" key="1">
    <source>
        <dbReference type="SAM" id="MobiDB-lite"/>
    </source>
</evidence>
<proteinExistence type="predicted"/>
<protein>
    <submittedName>
        <fullName evidence="2">IMP dehydrogenase</fullName>
    </submittedName>
</protein>
<dbReference type="AlphaFoldDB" id="A0A4D9DHR0"/>
<reference evidence="2 3" key="2">
    <citation type="submission" date="2019-04" db="EMBL/GenBank/DDBJ databases">
        <title>The genome sequence of big-headed turtle.</title>
        <authorList>
            <person name="Gong S."/>
        </authorList>
    </citation>
    <scope>NUCLEOTIDE SEQUENCE [LARGE SCALE GENOMIC DNA]</scope>
    <source>
        <strain evidence="2">DO16091913</strain>
        <tissue evidence="2">Muscle</tissue>
    </source>
</reference>
<comment type="caution">
    <text evidence="2">The sequence shown here is derived from an EMBL/GenBank/DDBJ whole genome shotgun (WGS) entry which is preliminary data.</text>
</comment>
<dbReference type="EMBL" id="QXTE01000541">
    <property type="protein sequence ID" value="TFJ97035.1"/>
    <property type="molecule type" value="Genomic_DNA"/>
</dbReference>
<keyword evidence="3" id="KW-1185">Reference proteome</keyword>
<gene>
    <name evidence="2" type="ORF">DR999_PMT21148</name>
</gene>
<feature type="compositionally biased region" description="Basic and acidic residues" evidence="1">
    <location>
        <begin position="140"/>
        <end position="154"/>
    </location>
</feature>
<evidence type="ECO:0000313" key="3">
    <source>
        <dbReference type="Proteomes" id="UP000297703"/>
    </source>
</evidence>
<evidence type="ECO:0000313" key="2">
    <source>
        <dbReference type="EMBL" id="TFJ97035.1"/>
    </source>
</evidence>
<sequence length="154" mass="16333">MIPGHSPSLLGEGAFARFSEALQAEAFGLPPLHCCQAGTALANRWGQQRHVIAPLGCIMYGAMASLPRPWSQQAWGSAVPGALAHVSAQHYPSNGAERPRAACPIGPVSAPWLSRTRPGMGRDQAPPGGRGISQEATRGSNERTRMKWSKVEAD</sequence>
<accession>A0A4D9DHR0</accession>
<dbReference type="Proteomes" id="UP000297703">
    <property type="component" value="Unassembled WGS sequence"/>
</dbReference>
<feature type="region of interest" description="Disordered" evidence="1">
    <location>
        <begin position="93"/>
        <end position="154"/>
    </location>
</feature>
<reference evidence="2 3" key="1">
    <citation type="submission" date="2019-04" db="EMBL/GenBank/DDBJ databases">
        <title>Draft genome of the big-headed turtle Platysternon megacephalum.</title>
        <authorList>
            <person name="Gong S."/>
        </authorList>
    </citation>
    <scope>NUCLEOTIDE SEQUENCE [LARGE SCALE GENOMIC DNA]</scope>
    <source>
        <strain evidence="2">DO16091913</strain>
        <tissue evidence="2">Muscle</tissue>
    </source>
</reference>
<organism evidence="2 3">
    <name type="scientific">Platysternon megacephalum</name>
    <name type="common">big-headed turtle</name>
    <dbReference type="NCBI Taxonomy" id="55544"/>
    <lineage>
        <taxon>Eukaryota</taxon>
        <taxon>Metazoa</taxon>
        <taxon>Chordata</taxon>
        <taxon>Craniata</taxon>
        <taxon>Vertebrata</taxon>
        <taxon>Euteleostomi</taxon>
        <taxon>Archelosauria</taxon>
        <taxon>Testudinata</taxon>
        <taxon>Testudines</taxon>
        <taxon>Cryptodira</taxon>
        <taxon>Durocryptodira</taxon>
        <taxon>Testudinoidea</taxon>
        <taxon>Platysternidae</taxon>
        <taxon>Platysternon</taxon>
    </lineage>
</organism>
<name>A0A4D9DHR0_9SAUR</name>